<dbReference type="Proteomes" id="UP001550850">
    <property type="component" value="Unassembled WGS sequence"/>
</dbReference>
<dbReference type="RefSeq" id="WP_108953240.1">
    <property type="nucleotide sequence ID" value="NZ_BEVZ01000002.1"/>
</dbReference>
<evidence type="ECO:0000259" key="5">
    <source>
        <dbReference type="PROSITE" id="PS50931"/>
    </source>
</evidence>
<keyword evidence="4" id="KW-0804">Transcription</keyword>
<evidence type="ECO:0000256" key="2">
    <source>
        <dbReference type="ARBA" id="ARBA00023015"/>
    </source>
</evidence>
<dbReference type="Gene3D" id="3.40.190.290">
    <property type="match status" value="1"/>
</dbReference>
<dbReference type="Pfam" id="PF00126">
    <property type="entry name" value="HTH_1"/>
    <property type="match status" value="1"/>
</dbReference>
<dbReference type="SUPFAM" id="SSF46785">
    <property type="entry name" value="Winged helix' DNA-binding domain"/>
    <property type="match status" value="1"/>
</dbReference>
<keyword evidence="3" id="KW-0238">DNA-binding</keyword>
<protein>
    <submittedName>
        <fullName evidence="6">LysR substrate-binding domain-containing protein</fullName>
    </submittedName>
</protein>
<accession>A0ABV2YR86</accession>
<dbReference type="PROSITE" id="PS50931">
    <property type="entry name" value="HTH_LYSR"/>
    <property type="match status" value="1"/>
</dbReference>
<organism evidence="6 7">
    <name type="scientific">Streptomyces fragilis</name>
    <dbReference type="NCBI Taxonomy" id="67301"/>
    <lineage>
        <taxon>Bacteria</taxon>
        <taxon>Bacillati</taxon>
        <taxon>Actinomycetota</taxon>
        <taxon>Actinomycetes</taxon>
        <taxon>Kitasatosporales</taxon>
        <taxon>Streptomycetaceae</taxon>
        <taxon>Streptomyces</taxon>
    </lineage>
</organism>
<evidence type="ECO:0000256" key="4">
    <source>
        <dbReference type="ARBA" id="ARBA00023163"/>
    </source>
</evidence>
<evidence type="ECO:0000256" key="1">
    <source>
        <dbReference type="ARBA" id="ARBA00009437"/>
    </source>
</evidence>
<dbReference type="InterPro" id="IPR005119">
    <property type="entry name" value="LysR_subst-bd"/>
</dbReference>
<name>A0ABV2YR86_9ACTN</name>
<proteinExistence type="inferred from homology"/>
<gene>
    <name evidence="6" type="ORF">AB0E65_29100</name>
</gene>
<dbReference type="InterPro" id="IPR036390">
    <property type="entry name" value="WH_DNA-bd_sf"/>
</dbReference>
<dbReference type="Pfam" id="PF03466">
    <property type="entry name" value="LysR_substrate"/>
    <property type="match status" value="1"/>
</dbReference>
<sequence length="292" mass="30236">MELRQLEYFVAVAEERNFTRAAERVHISQSGVSAQVRQLERELGAELFDRSARVATLTVAGKAALEHARAALSAADAVRRSVDEVTGLLRGHVSVGMVVGCTVLPLFEALAAFHGAHPGVELSLTEDNSDRLVEAVRGGALDLALVGTAAPPEGVGSVTVVSEPLVAAVAPGHPLAGRGRVLLREVCAHPLVCMPAGTGLRTVFDRACADQGLRPGIALEASAAGAVADLAARGLGVAILSESMVAGHADRLTAVALRDVEDPALLALVWRDGVPAVPALLRRMRQAFGVAG</sequence>
<dbReference type="InterPro" id="IPR036388">
    <property type="entry name" value="WH-like_DNA-bd_sf"/>
</dbReference>
<reference evidence="6 7" key="1">
    <citation type="submission" date="2024-06" db="EMBL/GenBank/DDBJ databases">
        <title>The Natural Products Discovery Center: Release of the First 8490 Sequenced Strains for Exploring Actinobacteria Biosynthetic Diversity.</title>
        <authorList>
            <person name="Kalkreuter E."/>
            <person name="Kautsar S.A."/>
            <person name="Yang D."/>
            <person name="Bader C.D."/>
            <person name="Teijaro C.N."/>
            <person name="Fluegel L."/>
            <person name="Davis C.M."/>
            <person name="Simpson J.R."/>
            <person name="Lauterbach L."/>
            <person name="Steele A.D."/>
            <person name="Gui C."/>
            <person name="Meng S."/>
            <person name="Li G."/>
            <person name="Viehrig K."/>
            <person name="Ye F."/>
            <person name="Su P."/>
            <person name="Kiefer A.F."/>
            <person name="Nichols A."/>
            <person name="Cepeda A.J."/>
            <person name="Yan W."/>
            <person name="Fan B."/>
            <person name="Jiang Y."/>
            <person name="Adhikari A."/>
            <person name="Zheng C.-J."/>
            <person name="Schuster L."/>
            <person name="Cowan T.M."/>
            <person name="Smanski M.J."/>
            <person name="Chevrette M.G."/>
            <person name="De Carvalho L.P.S."/>
            <person name="Shen B."/>
        </authorList>
    </citation>
    <scope>NUCLEOTIDE SEQUENCE [LARGE SCALE GENOMIC DNA]</scope>
    <source>
        <strain evidence="6 7">NPDC038104</strain>
    </source>
</reference>
<evidence type="ECO:0000313" key="7">
    <source>
        <dbReference type="Proteomes" id="UP001550850"/>
    </source>
</evidence>
<evidence type="ECO:0000313" key="6">
    <source>
        <dbReference type="EMBL" id="MEU3558233.1"/>
    </source>
</evidence>
<dbReference type="PRINTS" id="PR00039">
    <property type="entry name" value="HTHLYSR"/>
</dbReference>
<dbReference type="SUPFAM" id="SSF53850">
    <property type="entry name" value="Periplasmic binding protein-like II"/>
    <property type="match status" value="1"/>
</dbReference>
<evidence type="ECO:0000256" key="3">
    <source>
        <dbReference type="ARBA" id="ARBA00023125"/>
    </source>
</evidence>
<keyword evidence="7" id="KW-1185">Reference proteome</keyword>
<comment type="caution">
    <text evidence="6">The sequence shown here is derived from an EMBL/GenBank/DDBJ whole genome shotgun (WGS) entry which is preliminary data.</text>
</comment>
<dbReference type="Gene3D" id="1.10.10.10">
    <property type="entry name" value="Winged helix-like DNA-binding domain superfamily/Winged helix DNA-binding domain"/>
    <property type="match status" value="1"/>
</dbReference>
<dbReference type="EMBL" id="JBEZUR010000091">
    <property type="protein sequence ID" value="MEU3558233.1"/>
    <property type="molecule type" value="Genomic_DNA"/>
</dbReference>
<dbReference type="PANTHER" id="PTHR30419">
    <property type="entry name" value="HTH-TYPE TRANSCRIPTIONAL REGULATOR YBHD"/>
    <property type="match status" value="1"/>
</dbReference>
<keyword evidence="2" id="KW-0805">Transcription regulation</keyword>
<dbReference type="InterPro" id="IPR000847">
    <property type="entry name" value="LysR_HTH_N"/>
</dbReference>
<comment type="similarity">
    <text evidence="1">Belongs to the LysR transcriptional regulatory family.</text>
</comment>
<feature type="domain" description="HTH lysR-type" evidence="5">
    <location>
        <begin position="1"/>
        <end position="58"/>
    </location>
</feature>
<dbReference type="InterPro" id="IPR050950">
    <property type="entry name" value="HTH-type_LysR_regulators"/>
</dbReference>